<comment type="caution">
    <text evidence="2">The sequence shown here is derived from an EMBL/GenBank/DDBJ whole genome shotgun (WGS) entry which is preliminary data.</text>
</comment>
<evidence type="ECO:0000256" key="1">
    <source>
        <dbReference type="SAM" id="SignalP"/>
    </source>
</evidence>
<keyword evidence="3" id="KW-1185">Reference proteome</keyword>
<accession>A0ABW7Z6Z8</accession>
<gene>
    <name evidence="2" type="ORF">ACIBG2_38260</name>
</gene>
<dbReference type="RefSeq" id="WP_397089066.1">
    <property type="nucleotide sequence ID" value="NZ_JBITGY010000011.1"/>
</dbReference>
<proteinExistence type="predicted"/>
<dbReference type="EMBL" id="JBITGY010000011">
    <property type="protein sequence ID" value="MFI6503279.1"/>
    <property type="molecule type" value="Genomic_DNA"/>
</dbReference>
<protein>
    <recommendedName>
        <fullName evidence="4">SH3 domain-containing protein</fullName>
    </recommendedName>
</protein>
<keyword evidence="1" id="KW-0732">Signal</keyword>
<reference evidence="2 3" key="1">
    <citation type="submission" date="2024-10" db="EMBL/GenBank/DDBJ databases">
        <title>The Natural Products Discovery Center: Release of the First 8490 Sequenced Strains for Exploring Actinobacteria Biosynthetic Diversity.</title>
        <authorList>
            <person name="Kalkreuter E."/>
            <person name="Kautsar S.A."/>
            <person name="Yang D."/>
            <person name="Bader C.D."/>
            <person name="Teijaro C.N."/>
            <person name="Fluegel L."/>
            <person name="Davis C.M."/>
            <person name="Simpson J.R."/>
            <person name="Lauterbach L."/>
            <person name="Steele A.D."/>
            <person name="Gui C."/>
            <person name="Meng S."/>
            <person name="Li G."/>
            <person name="Viehrig K."/>
            <person name="Ye F."/>
            <person name="Su P."/>
            <person name="Kiefer A.F."/>
            <person name="Nichols A."/>
            <person name="Cepeda A.J."/>
            <person name="Yan W."/>
            <person name="Fan B."/>
            <person name="Jiang Y."/>
            <person name="Adhikari A."/>
            <person name="Zheng C.-J."/>
            <person name="Schuster L."/>
            <person name="Cowan T.M."/>
            <person name="Smanski M.J."/>
            <person name="Chevrette M.G."/>
            <person name="De Carvalho L.P.S."/>
            <person name="Shen B."/>
        </authorList>
    </citation>
    <scope>NUCLEOTIDE SEQUENCE [LARGE SCALE GENOMIC DNA]</scope>
    <source>
        <strain evidence="2 3">NPDC050545</strain>
    </source>
</reference>
<sequence length="101" mass="10702">MRSFTRILALLVVAAPIGLLAPGAAAAAEGCVYVAAPPYPANLWVRSGPGTQYEPVGSVGYEETVEGSCGSRGSWTRVWGEDFEGWAYAPYLGEADEDPDY</sequence>
<feature type="chain" id="PRO_5047110243" description="SH3 domain-containing protein" evidence="1">
    <location>
        <begin position="28"/>
        <end position="101"/>
    </location>
</feature>
<feature type="signal peptide" evidence="1">
    <location>
        <begin position="1"/>
        <end position="27"/>
    </location>
</feature>
<evidence type="ECO:0000313" key="3">
    <source>
        <dbReference type="Proteomes" id="UP001612741"/>
    </source>
</evidence>
<dbReference type="Gene3D" id="2.30.30.40">
    <property type="entry name" value="SH3 Domains"/>
    <property type="match status" value="1"/>
</dbReference>
<dbReference type="Proteomes" id="UP001612741">
    <property type="component" value="Unassembled WGS sequence"/>
</dbReference>
<evidence type="ECO:0008006" key="4">
    <source>
        <dbReference type="Google" id="ProtNLM"/>
    </source>
</evidence>
<name>A0ABW7Z6Z8_9ACTN</name>
<evidence type="ECO:0000313" key="2">
    <source>
        <dbReference type="EMBL" id="MFI6503279.1"/>
    </source>
</evidence>
<organism evidence="2 3">
    <name type="scientific">Nonomuraea typhae</name>
    <dbReference type="NCBI Taxonomy" id="2603600"/>
    <lineage>
        <taxon>Bacteria</taxon>
        <taxon>Bacillati</taxon>
        <taxon>Actinomycetota</taxon>
        <taxon>Actinomycetes</taxon>
        <taxon>Streptosporangiales</taxon>
        <taxon>Streptosporangiaceae</taxon>
        <taxon>Nonomuraea</taxon>
    </lineage>
</organism>